<dbReference type="Proteomes" id="UP001165960">
    <property type="component" value="Unassembled WGS sequence"/>
</dbReference>
<dbReference type="EMBL" id="QTSX02004420">
    <property type="protein sequence ID" value="KAJ9064771.1"/>
    <property type="molecule type" value="Genomic_DNA"/>
</dbReference>
<gene>
    <name evidence="1" type="ORF">DSO57_1026884</name>
</gene>
<evidence type="ECO:0000313" key="1">
    <source>
        <dbReference type="EMBL" id="KAJ9064771.1"/>
    </source>
</evidence>
<organism evidence="1 2">
    <name type="scientific">Entomophthora muscae</name>
    <dbReference type="NCBI Taxonomy" id="34485"/>
    <lineage>
        <taxon>Eukaryota</taxon>
        <taxon>Fungi</taxon>
        <taxon>Fungi incertae sedis</taxon>
        <taxon>Zoopagomycota</taxon>
        <taxon>Entomophthoromycotina</taxon>
        <taxon>Entomophthoromycetes</taxon>
        <taxon>Entomophthorales</taxon>
        <taxon>Entomophthoraceae</taxon>
        <taxon>Entomophthora</taxon>
    </lineage>
</organism>
<reference evidence="1" key="1">
    <citation type="submission" date="2022-04" db="EMBL/GenBank/DDBJ databases">
        <title>Genome of the entomopathogenic fungus Entomophthora muscae.</title>
        <authorList>
            <person name="Elya C."/>
            <person name="Lovett B.R."/>
            <person name="Lee E."/>
            <person name="Macias A.M."/>
            <person name="Hajek A.E."/>
            <person name="De Bivort B.L."/>
            <person name="Kasson M.T."/>
            <person name="De Fine Licht H.H."/>
            <person name="Stajich J.E."/>
        </authorList>
    </citation>
    <scope>NUCLEOTIDE SEQUENCE</scope>
    <source>
        <strain evidence="1">Berkeley</strain>
    </source>
</reference>
<comment type="caution">
    <text evidence="1">The sequence shown here is derived from an EMBL/GenBank/DDBJ whole genome shotgun (WGS) entry which is preliminary data.</text>
</comment>
<keyword evidence="2" id="KW-1185">Reference proteome</keyword>
<protein>
    <submittedName>
        <fullName evidence="1">Uncharacterized protein</fullName>
    </submittedName>
</protein>
<name>A0ACC2SQV8_9FUNG</name>
<proteinExistence type="predicted"/>
<sequence>MEEALSRVISKRQGMDSDKPRLSRKDAALNKALDEELAANPDAFPKAVYFIVPNELCERFAYYGINTLFNQYLKTGFGIATGDAKSIMHLFTGFAFLCPLAGAAVSDSFLGKYQTILYLSLVYLLGNSLITLFSIPGVVGEYGSYPKWSFMLPALLIALGMGGIKPCVSSHGGDQFLPSQTKLMDRFFAIFYASINIGALMSLYLTPYVKEYTTCFNHPCYALAYGIPTATFFIALVVFIIGRRYYRVVPPQGEFLPWKSLKVATLAARRSLAAPRDERQGRHWLSYAEGDYSRRFIEETRLLGRVIVMFIPIVFYWMLYCQNGTEWQNQYEKMDKNFLGLIYIPTEASSNANPVLILVLLPLLSYVVYPFLEKRGLGLSLLGRMLVGYGVLIITFFLSTSLAYYVDAHAHAQVLRDNIAISCIGCVNGAWQFPQIFLLTLSEAMLSPTTLQFAYMEVGPQMRASATSITFLSMSLGNYLVAFIESILSDVSTNDKQWIYLAISTVFLIVFLFLSKFWFDSRLEAEAD</sequence>
<evidence type="ECO:0000313" key="2">
    <source>
        <dbReference type="Proteomes" id="UP001165960"/>
    </source>
</evidence>
<accession>A0ACC2SQV8</accession>